<sequence>MQSQKANWTQYATFAIIAILALGILFNVGNILRVQETPVFPDFPTAAAIAALIVIPDIPLTDNDKIDEIYDDIFEDDNIAAYARDLVLDEVDSRDFNKALVKILNAKLNPNFDIDSYRDITRLSIKSIDLDDDVEVFIDNEADVSFEVRVYYFVDEDEDETGKALVSGL</sequence>
<organism evidence="2">
    <name type="scientific">marine sediment metagenome</name>
    <dbReference type="NCBI Taxonomy" id="412755"/>
    <lineage>
        <taxon>unclassified sequences</taxon>
        <taxon>metagenomes</taxon>
        <taxon>ecological metagenomes</taxon>
    </lineage>
</organism>
<keyword evidence="1" id="KW-0812">Transmembrane</keyword>
<evidence type="ECO:0000313" key="2">
    <source>
        <dbReference type="EMBL" id="KKL71432.1"/>
    </source>
</evidence>
<gene>
    <name evidence="2" type="ORF">LCGC14_2095010</name>
</gene>
<comment type="caution">
    <text evidence="2">The sequence shown here is derived from an EMBL/GenBank/DDBJ whole genome shotgun (WGS) entry which is preliminary data.</text>
</comment>
<dbReference type="AlphaFoldDB" id="A0A0F9H8D9"/>
<accession>A0A0F9H8D9</accession>
<feature type="transmembrane region" description="Helical" evidence="1">
    <location>
        <begin position="12"/>
        <end position="32"/>
    </location>
</feature>
<keyword evidence="1" id="KW-0472">Membrane</keyword>
<feature type="non-terminal residue" evidence="2">
    <location>
        <position position="169"/>
    </location>
</feature>
<protein>
    <submittedName>
        <fullName evidence="2">Uncharacterized protein</fullName>
    </submittedName>
</protein>
<keyword evidence="1" id="KW-1133">Transmembrane helix</keyword>
<reference evidence="2" key="1">
    <citation type="journal article" date="2015" name="Nature">
        <title>Complex archaea that bridge the gap between prokaryotes and eukaryotes.</title>
        <authorList>
            <person name="Spang A."/>
            <person name="Saw J.H."/>
            <person name="Jorgensen S.L."/>
            <person name="Zaremba-Niedzwiedzka K."/>
            <person name="Martijn J."/>
            <person name="Lind A.E."/>
            <person name="van Eijk R."/>
            <person name="Schleper C."/>
            <person name="Guy L."/>
            <person name="Ettema T.J."/>
        </authorList>
    </citation>
    <scope>NUCLEOTIDE SEQUENCE</scope>
</reference>
<proteinExistence type="predicted"/>
<dbReference type="EMBL" id="LAZR01025595">
    <property type="protein sequence ID" value="KKL71432.1"/>
    <property type="molecule type" value="Genomic_DNA"/>
</dbReference>
<evidence type="ECO:0000256" key="1">
    <source>
        <dbReference type="SAM" id="Phobius"/>
    </source>
</evidence>
<name>A0A0F9H8D9_9ZZZZ</name>